<protein>
    <submittedName>
        <fullName evidence="1">Uncharacterized protein</fullName>
    </submittedName>
</protein>
<reference evidence="1 2" key="1">
    <citation type="submission" date="2019-11" db="EMBL/GenBank/DDBJ databases">
        <title>Novel species isolated from a subtropical stream in China.</title>
        <authorList>
            <person name="Lu H."/>
        </authorList>
    </citation>
    <scope>NUCLEOTIDE SEQUENCE [LARGE SCALE GENOMIC DNA]</scope>
    <source>
        <strain evidence="1 2">FT80W</strain>
    </source>
</reference>
<dbReference type="Proteomes" id="UP000433309">
    <property type="component" value="Unassembled WGS sequence"/>
</dbReference>
<organism evidence="1 2">
    <name type="scientific">Duganella guangzhouensis</name>
    <dbReference type="NCBI Taxonomy" id="2666084"/>
    <lineage>
        <taxon>Bacteria</taxon>
        <taxon>Pseudomonadati</taxon>
        <taxon>Pseudomonadota</taxon>
        <taxon>Betaproteobacteria</taxon>
        <taxon>Burkholderiales</taxon>
        <taxon>Oxalobacteraceae</taxon>
        <taxon>Telluria group</taxon>
        <taxon>Duganella</taxon>
    </lineage>
</organism>
<evidence type="ECO:0000313" key="2">
    <source>
        <dbReference type="Proteomes" id="UP000433309"/>
    </source>
</evidence>
<dbReference type="EMBL" id="WKJK01000003">
    <property type="protein sequence ID" value="MRW89735.1"/>
    <property type="molecule type" value="Genomic_DNA"/>
</dbReference>
<sequence length="675" mass="74290">MSFVQTIRAGTLPNPTGFGFKTDAWNNAYQVERDGSVRDDHVYLLGLVLGQQAGRIQNSVDHLASQLRFRTIDALVPHFSRRVNEVQRMAFDSWGKAVSEEDAISGERMLELKCFVDAAGNEHALQVPMEATVDSICNSLKLLRHTAGLGKMEAEANEAVDIRAGIDHFMALAQHSLSIQRVWNAVIWWQAEVLVDPNTGNYAVDDSCSDLAQRATVDLVRRPALLARNIENFKKTRDDGHHPGVFLPHITLEDGRLAVRAVPAFQIPEPDRNALLASRSESNILQDAALSGFIQKIHPAVGLSIAEMLVVWGELALMASQLMMLARAREATVGDAELTVILESCLKREEVLDALKRCVQLSADKAAECLDFFCFTAARSATLWDKPLLRSGDDVALLWWPLQGIHHARVLSAWAKADPKLKAAFGKKGTANEKLLEQGMLDAIRRGPYRERIRFVGAGLEPPLKPDEEIDMLIVVDDTAFVIEIASIPSPAEAYEFHDTEGRLEQKAGQCKAKCAVLAEDLSQIDGWDKDRPEGSKINRVFGLVLTNSCLRDGYDSSGLRYSHWDTLLNLIGSGGTYFGVMRGTEEVTLMAPVRIGAGESLADAVIATLTKSPKTEFYTSFLRSAVYKLKGFDSTDFEGTYCACEINVPPQTELEAQLTTCSFADSLVEVDGVD</sequence>
<proteinExistence type="predicted"/>
<keyword evidence="2" id="KW-1185">Reference proteome</keyword>
<name>A0A6I2KUQ3_9BURK</name>
<dbReference type="AlphaFoldDB" id="A0A6I2KUQ3"/>
<comment type="caution">
    <text evidence="1">The sequence shown here is derived from an EMBL/GenBank/DDBJ whole genome shotgun (WGS) entry which is preliminary data.</text>
</comment>
<evidence type="ECO:0000313" key="1">
    <source>
        <dbReference type="EMBL" id="MRW89735.1"/>
    </source>
</evidence>
<accession>A0A6I2KUQ3</accession>
<gene>
    <name evidence="1" type="ORF">GJ699_07045</name>
</gene>
<dbReference type="RefSeq" id="WP_154374507.1">
    <property type="nucleotide sequence ID" value="NZ_WKJK01000003.1"/>
</dbReference>